<dbReference type="InterPro" id="IPR005624">
    <property type="entry name" value="PduO/GlcC-like"/>
</dbReference>
<dbReference type="STRING" id="316056.RPC_3823"/>
<dbReference type="OrthoDB" id="9815788at2"/>
<dbReference type="KEGG" id="rpc:RPC_3823"/>
<dbReference type="eggNOG" id="COG3193">
    <property type="taxonomic scope" value="Bacteria"/>
</dbReference>
<dbReference type="HOGENOM" id="CLU_103773_3_0_5"/>
<proteinExistence type="predicted"/>
<protein>
    <recommendedName>
        <fullName evidence="2">GlcG protein</fullName>
    </recommendedName>
</protein>
<reference evidence="1" key="1">
    <citation type="submission" date="2006-03" db="EMBL/GenBank/DDBJ databases">
        <title>Complete sequence of Rhodopseudomonas palustris BisB18.</title>
        <authorList>
            <consortium name="US DOE Joint Genome Institute"/>
            <person name="Copeland A."/>
            <person name="Lucas S."/>
            <person name="Lapidus A."/>
            <person name="Barry K."/>
            <person name="Detter J.C."/>
            <person name="Glavina del Rio T."/>
            <person name="Hammon N."/>
            <person name="Israni S."/>
            <person name="Dalin E."/>
            <person name="Tice H."/>
            <person name="Pitluck S."/>
            <person name="Chain P."/>
            <person name="Malfatti S."/>
            <person name="Shin M."/>
            <person name="Vergez L."/>
            <person name="Schmutz J."/>
            <person name="Larimer F."/>
            <person name="Land M."/>
            <person name="Hauser L."/>
            <person name="Pelletier D.A."/>
            <person name="Kyrpides N."/>
            <person name="Anderson I."/>
            <person name="Oda Y."/>
            <person name="Harwood C.S."/>
            <person name="Richardson P."/>
        </authorList>
    </citation>
    <scope>NUCLEOTIDE SEQUENCE [LARGE SCALE GENOMIC DNA]</scope>
    <source>
        <strain evidence="1">BisB18</strain>
    </source>
</reference>
<dbReference type="PANTHER" id="PTHR34309">
    <property type="entry name" value="SLR1406 PROTEIN"/>
    <property type="match status" value="1"/>
</dbReference>
<dbReference type="EMBL" id="CP000301">
    <property type="protein sequence ID" value="ABD89357.1"/>
    <property type="molecule type" value="Genomic_DNA"/>
</dbReference>
<dbReference type="PANTHER" id="PTHR34309:SF10">
    <property type="entry name" value="SLR1406 PROTEIN"/>
    <property type="match status" value="1"/>
</dbReference>
<evidence type="ECO:0000313" key="1">
    <source>
        <dbReference type="EMBL" id="ABD89357.1"/>
    </source>
</evidence>
<organism evidence="1">
    <name type="scientific">Rhodopseudomonas palustris (strain BisB18)</name>
    <dbReference type="NCBI Taxonomy" id="316056"/>
    <lineage>
        <taxon>Bacteria</taxon>
        <taxon>Pseudomonadati</taxon>
        <taxon>Pseudomonadota</taxon>
        <taxon>Alphaproteobacteria</taxon>
        <taxon>Hyphomicrobiales</taxon>
        <taxon>Nitrobacteraceae</taxon>
        <taxon>Rhodopseudomonas</taxon>
    </lineage>
</organism>
<dbReference type="InterPro" id="IPR052517">
    <property type="entry name" value="GlcG_carb_metab_protein"/>
</dbReference>
<dbReference type="InterPro" id="IPR038084">
    <property type="entry name" value="PduO/GlcC-like_sf"/>
</dbReference>
<dbReference type="Gene3D" id="3.30.450.150">
    <property type="entry name" value="Haem-degrading domain"/>
    <property type="match status" value="1"/>
</dbReference>
<accession>Q20ZS9</accession>
<dbReference type="RefSeq" id="WP_011474239.1">
    <property type="nucleotide sequence ID" value="NC_007925.1"/>
</dbReference>
<dbReference type="AlphaFoldDB" id="Q20ZS9"/>
<dbReference type="Pfam" id="PF03928">
    <property type="entry name" value="HbpS-like"/>
    <property type="match status" value="1"/>
</dbReference>
<sequence length="143" mass="14534">MTELTLDIARTILDAALAKAAEKKLKPLAVFVLDPRGCIKASAAQDGTSLLRGEVAHGKAYGALSLGMGSRAIFQRAQEQAYFIDAVNTLARGALVPVPGGVLIQDENGALLGAVGISGDTSDNDEACAIAGIEAADLKANAG</sequence>
<dbReference type="SUPFAM" id="SSF143744">
    <property type="entry name" value="GlcG-like"/>
    <property type="match status" value="1"/>
</dbReference>
<name>Q20ZS9_RHOPB</name>
<gene>
    <name evidence="1" type="ordered locus">RPC_3823</name>
</gene>
<evidence type="ECO:0008006" key="2">
    <source>
        <dbReference type="Google" id="ProtNLM"/>
    </source>
</evidence>